<feature type="domain" description="Mechanosensitive ion channel MscS C-terminal" evidence="9">
    <location>
        <begin position="423"/>
        <end position="505"/>
    </location>
</feature>
<organism evidence="10 11">
    <name type="scientific">Marinigracilibium pacificum</name>
    <dbReference type="NCBI Taxonomy" id="2729599"/>
    <lineage>
        <taxon>Bacteria</taxon>
        <taxon>Pseudomonadati</taxon>
        <taxon>Bacteroidota</taxon>
        <taxon>Cytophagia</taxon>
        <taxon>Cytophagales</taxon>
        <taxon>Flammeovirgaceae</taxon>
        <taxon>Marinigracilibium</taxon>
    </lineage>
</organism>
<dbReference type="SUPFAM" id="SSF82861">
    <property type="entry name" value="Mechanosensitive channel protein MscS (YggB), transmembrane region"/>
    <property type="match status" value="1"/>
</dbReference>
<dbReference type="Gene3D" id="2.30.30.60">
    <property type="match status" value="1"/>
</dbReference>
<comment type="similarity">
    <text evidence="2">Belongs to the MscS (TC 1.A.23) family.</text>
</comment>
<dbReference type="Gene3D" id="1.10.287.1260">
    <property type="match status" value="1"/>
</dbReference>
<keyword evidence="3" id="KW-1003">Cell membrane</keyword>
<evidence type="ECO:0000256" key="7">
    <source>
        <dbReference type="SAM" id="Phobius"/>
    </source>
</evidence>
<dbReference type="InterPro" id="IPR045042">
    <property type="entry name" value="YnaI-like"/>
</dbReference>
<feature type="transmembrane region" description="Helical" evidence="7">
    <location>
        <begin position="221"/>
        <end position="245"/>
    </location>
</feature>
<reference evidence="10 11" key="1">
    <citation type="submission" date="2020-04" db="EMBL/GenBank/DDBJ databases">
        <title>Flammeovirgaceae bacterium KN852 isolated from deep sea.</title>
        <authorList>
            <person name="Zhang D.-C."/>
        </authorList>
    </citation>
    <scope>NUCLEOTIDE SEQUENCE [LARGE SCALE GENOMIC DNA]</scope>
    <source>
        <strain evidence="10 11">KN852</strain>
    </source>
</reference>
<evidence type="ECO:0000256" key="5">
    <source>
        <dbReference type="ARBA" id="ARBA00022989"/>
    </source>
</evidence>
<keyword evidence="4 7" id="KW-0812">Transmembrane</keyword>
<evidence type="ECO:0000256" key="2">
    <source>
        <dbReference type="ARBA" id="ARBA00008017"/>
    </source>
</evidence>
<feature type="transmembrane region" description="Helical" evidence="7">
    <location>
        <begin position="251"/>
        <end position="275"/>
    </location>
</feature>
<feature type="domain" description="Mechanosensitive ion channel MscS" evidence="8">
    <location>
        <begin position="345"/>
        <end position="411"/>
    </location>
</feature>
<proteinExistence type="inferred from homology"/>
<feature type="transmembrane region" description="Helical" evidence="7">
    <location>
        <begin position="176"/>
        <end position="201"/>
    </location>
</feature>
<dbReference type="SUPFAM" id="SSF82689">
    <property type="entry name" value="Mechanosensitive channel protein MscS (YggB), C-terminal domain"/>
    <property type="match status" value="1"/>
</dbReference>
<dbReference type="InterPro" id="IPR049278">
    <property type="entry name" value="MS_channel_C"/>
</dbReference>
<feature type="transmembrane region" description="Helical" evidence="7">
    <location>
        <begin position="296"/>
        <end position="319"/>
    </location>
</feature>
<dbReference type="RefSeq" id="WP_169681622.1">
    <property type="nucleotide sequence ID" value="NZ_JABBNU010000006.1"/>
</dbReference>
<evidence type="ECO:0000256" key="4">
    <source>
        <dbReference type="ARBA" id="ARBA00022692"/>
    </source>
</evidence>
<name>A0A848IX11_9BACT</name>
<dbReference type="Gene3D" id="3.30.70.100">
    <property type="match status" value="1"/>
</dbReference>
<keyword evidence="6 7" id="KW-0472">Membrane</keyword>
<dbReference type="PANTHER" id="PTHR43634:SF2">
    <property type="entry name" value="LOW CONDUCTANCE MECHANOSENSITIVE CHANNEL YNAI"/>
    <property type="match status" value="1"/>
</dbReference>
<evidence type="ECO:0000256" key="1">
    <source>
        <dbReference type="ARBA" id="ARBA00004651"/>
    </source>
</evidence>
<dbReference type="EMBL" id="JABBNU010000006">
    <property type="protein sequence ID" value="NMM49063.1"/>
    <property type="molecule type" value="Genomic_DNA"/>
</dbReference>
<dbReference type="Pfam" id="PF00924">
    <property type="entry name" value="MS_channel_2nd"/>
    <property type="match status" value="1"/>
</dbReference>
<dbReference type="Proteomes" id="UP000559010">
    <property type="component" value="Unassembled WGS sequence"/>
</dbReference>
<dbReference type="InterPro" id="IPR010920">
    <property type="entry name" value="LSM_dom_sf"/>
</dbReference>
<evidence type="ECO:0000256" key="3">
    <source>
        <dbReference type="ARBA" id="ARBA00022475"/>
    </source>
</evidence>
<protein>
    <submittedName>
        <fullName evidence="10">Mechanosensitive ion channel</fullName>
    </submittedName>
</protein>
<dbReference type="InterPro" id="IPR023408">
    <property type="entry name" value="MscS_beta-dom_sf"/>
</dbReference>
<comment type="caution">
    <text evidence="10">The sequence shown here is derived from an EMBL/GenBank/DDBJ whole genome shotgun (WGS) entry which is preliminary data.</text>
</comment>
<evidence type="ECO:0000313" key="11">
    <source>
        <dbReference type="Proteomes" id="UP000559010"/>
    </source>
</evidence>
<evidence type="ECO:0000313" key="10">
    <source>
        <dbReference type="EMBL" id="NMM49063.1"/>
    </source>
</evidence>
<gene>
    <name evidence="10" type="ORF">HH304_11690</name>
</gene>
<dbReference type="AlphaFoldDB" id="A0A848IX11"/>
<dbReference type="GO" id="GO:0008381">
    <property type="term" value="F:mechanosensitive monoatomic ion channel activity"/>
    <property type="evidence" value="ECO:0007669"/>
    <property type="project" value="UniProtKB-ARBA"/>
</dbReference>
<sequence length="551" mass="62622">MKKYQYLYLIWLSLFVSFSVLGQEGELAINEKEDVFIDLSSPQNTVKTHLSNLQPESYHPEIAAKVFNPEAHDEEERTDLAIKLKQVLDGEGIIVDTEGIPNNPDYLDSASSNQHYYKLTSSLPRIKLAKVGDKWYYSENTARIINELHKDTYPFGTAELLNILPKTSNRKYLGLYLWQIIGLAILVLIAVIVHNLFTFVLRKVITAMLLKAGYKEIAKGFVTPIASPAAWFIVVFLMSVLVRVLQLPIDFAHYTILILKALVPFFGTIIIYRLVDVLGLYMYRLAEKTKSTLDDQLVPLVSKTLKIFVVLLGVIFVLSSLDINVIPILTGLSIGGLAFALAAQDTLKNFFGSIMIFLDRPFQIGDWITAGSDIDGTVEEVGFRSTRIRTFRNSVTSVPNGQLADMTVDNHGLRVYRRFYTRLGVTYDTPPQLIEAFVEGLRKITHDHPDTRKDNYHIYLNEFAGSALEIMYYVFFRVPDWGDELKARHELMLQIIELAEDLGVRFAFPTQTLHMETFPEKESLTPVYSETPDSLKQKLAAFYDRKGIKHS</sequence>
<comment type="subcellular location">
    <subcellularLocation>
        <location evidence="1">Cell membrane</location>
        <topology evidence="1">Multi-pass membrane protein</topology>
    </subcellularLocation>
</comment>
<evidence type="ECO:0000259" key="8">
    <source>
        <dbReference type="Pfam" id="PF00924"/>
    </source>
</evidence>
<dbReference type="Pfam" id="PF21082">
    <property type="entry name" value="MS_channel_3rd"/>
    <property type="match status" value="1"/>
</dbReference>
<keyword evidence="5 7" id="KW-1133">Transmembrane helix</keyword>
<keyword evidence="11" id="KW-1185">Reference proteome</keyword>
<dbReference type="InterPro" id="IPR011014">
    <property type="entry name" value="MscS_channel_TM-2"/>
</dbReference>
<evidence type="ECO:0000256" key="6">
    <source>
        <dbReference type="ARBA" id="ARBA00023136"/>
    </source>
</evidence>
<dbReference type="GO" id="GO:0005886">
    <property type="term" value="C:plasma membrane"/>
    <property type="evidence" value="ECO:0007669"/>
    <property type="project" value="UniProtKB-SubCell"/>
</dbReference>
<dbReference type="InterPro" id="IPR006685">
    <property type="entry name" value="MscS_channel_2nd"/>
</dbReference>
<dbReference type="SUPFAM" id="SSF50182">
    <property type="entry name" value="Sm-like ribonucleoproteins"/>
    <property type="match status" value="1"/>
</dbReference>
<dbReference type="PANTHER" id="PTHR43634">
    <property type="entry name" value="OW CONDUCTANCE MECHANOSENSITIVE CHANNEL"/>
    <property type="match status" value="1"/>
</dbReference>
<dbReference type="InterPro" id="IPR011066">
    <property type="entry name" value="MscS_channel_C_sf"/>
</dbReference>
<evidence type="ECO:0000259" key="9">
    <source>
        <dbReference type="Pfam" id="PF21082"/>
    </source>
</evidence>
<accession>A0A848IX11</accession>